<dbReference type="Proteomes" id="UP000464318">
    <property type="component" value="Chromosome"/>
</dbReference>
<dbReference type="Pfam" id="PF12864">
    <property type="entry name" value="DUF3822"/>
    <property type="match status" value="1"/>
</dbReference>
<name>A0A6P1QVM4_9FLAO</name>
<proteinExistence type="predicted"/>
<evidence type="ECO:0000313" key="2">
    <source>
        <dbReference type="Proteomes" id="UP000464318"/>
    </source>
</evidence>
<dbReference type="Gene3D" id="3.30.420.250">
    <property type="match status" value="1"/>
</dbReference>
<dbReference type="CDD" id="cd24013">
    <property type="entry name" value="ASKHA_ATPase_BT3980-like"/>
    <property type="match status" value="1"/>
</dbReference>
<dbReference type="KEGG" id="bcad:DBX24_01860"/>
<dbReference type="Gene3D" id="3.30.420.260">
    <property type="match status" value="1"/>
</dbReference>
<dbReference type="RefSeq" id="WP_160223794.1">
    <property type="nucleotide sequence ID" value="NZ_CP029149.1"/>
</dbReference>
<dbReference type="InterPro" id="IPR024213">
    <property type="entry name" value="DUF3822"/>
</dbReference>
<keyword evidence="2" id="KW-1185">Reference proteome</keyword>
<dbReference type="AlphaFoldDB" id="A0A6P1QVM4"/>
<reference evidence="1 2" key="1">
    <citation type="submission" date="2018-04" db="EMBL/GenBank/DDBJ databases">
        <title>Characteristic and Complete Genome Sequencing of A Novel Member of Infective Endocarditis Causative Bacteria: Bergeyella cardium QL-PH.</title>
        <authorList>
            <person name="Pan H."/>
            <person name="Sun E."/>
            <person name="Zhang Y."/>
        </authorList>
    </citation>
    <scope>NUCLEOTIDE SEQUENCE [LARGE SCALE GENOMIC DNA]</scope>
    <source>
        <strain evidence="1 2">HPQL</strain>
    </source>
</reference>
<accession>A0A6P1QVM4</accession>
<gene>
    <name evidence="1" type="ORF">DBX24_01860</name>
</gene>
<dbReference type="EMBL" id="CP029149">
    <property type="protein sequence ID" value="QHN64724.1"/>
    <property type="molecule type" value="Genomic_DNA"/>
</dbReference>
<protein>
    <submittedName>
        <fullName evidence="1">DUF3822 family protein</fullName>
    </submittedName>
</protein>
<organism evidence="1 2">
    <name type="scientific">Bergeyella cardium</name>
    <dbReference type="NCBI Taxonomy" id="1585976"/>
    <lineage>
        <taxon>Bacteria</taxon>
        <taxon>Pseudomonadati</taxon>
        <taxon>Bacteroidota</taxon>
        <taxon>Flavobacteriia</taxon>
        <taxon>Flavobacteriales</taxon>
        <taxon>Weeksellaceae</taxon>
        <taxon>Bergeyella</taxon>
    </lineage>
</organism>
<dbReference type="OrthoDB" id="1271614at2"/>
<evidence type="ECO:0000313" key="1">
    <source>
        <dbReference type="EMBL" id="QHN64724.1"/>
    </source>
</evidence>
<sequence length="238" mass="28116">MNKLLLLFTQGGLQYQLSKSRNVLEEQPYFLDEEAPENFLSSKLEEILQKNYDEVRVISALNRFSLLPIGFKEHQMGHQLINYNAPTDEQTDELMLSINKPFGVQFYYTFPKEFYHKIKGVGVPSYFNFSGEKFLSSISSKNKKEIHINLYHHQCEFIALDKKKLILYNNLDINSEVDFLYFIMFTLSKIGFGIRDTHFFIYGETIENETFISELQKFVKRIKIIVDNIPKRNFILNY</sequence>